<feature type="binding site" evidence="3">
    <location>
        <position position="259"/>
    </location>
    <ligand>
        <name>FAD</name>
        <dbReference type="ChEBI" id="CHEBI:57692"/>
    </ligand>
</feature>
<name>A0A5M8Q4H1_9LECA</name>
<dbReference type="PRINTS" id="PR00757">
    <property type="entry name" value="AMINEOXDASEF"/>
</dbReference>
<dbReference type="InterPro" id="IPR050281">
    <property type="entry name" value="Flavin_monoamine_oxidase"/>
</dbReference>
<keyword evidence="2 4" id="KW-0560">Oxidoreductase</keyword>
<protein>
    <recommendedName>
        <fullName evidence="4">Amine oxidase</fullName>
        <ecNumber evidence="4">1.4.3.-</ecNumber>
    </recommendedName>
</protein>
<evidence type="ECO:0000313" key="8">
    <source>
        <dbReference type="Proteomes" id="UP000324767"/>
    </source>
</evidence>
<dbReference type="InterPro" id="IPR036188">
    <property type="entry name" value="FAD/NAD-bd_sf"/>
</dbReference>
<feature type="domain" description="Amine oxidase" evidence="6">
    <location>
        <begin position="43"/>
        <end position="479"/>
    </location>
</feature>
<dbReference type="EMBL" id="VXIT01000001">
    <property type="protein sequence ID" value="KAA6416310.1"/>
    <property type="molecule type" value="Genomic_DNA"/>
</dbReference>
<dbReference type="EC" id="1.4.3.-" evidence="4"/>
<dbReference type="Proteomes" id="UP000324767">
    <property type="component" value="Unassembled WGS sequence"/>
</dbReference>
<dbReference type="Gene3D" id="3.90.660.10">
    <property type="match status" value="1"/>
</dbReference>
<keyword evidence="4" id="KW-0274">FAD</keyword>
<dbReference type="Pfam" id="PF01593">
    <property type="entry name" value="Amino_oxidase"/>
    <property type="match status" value="1"/>
</dbReference>
<accession>A0A5M8Q4H1</accession>
<comment type="caution">
    <text evidence="7">The sequence shown here is derived from an EMBL/GenBank/DDBJ whole genome shotgun (WGS) entry which is preliminary data.</text>
</comment>
<keyword evidence="4" id="KW-0285">Flavoprotein</keyword>
<dbReference type="SUPFAM" id="SSF54373">
    <property type="entry name" value="FAD-linked reductases, C-terminal domain"/>
    <property type="match status" value="1"/>
</dbReference>
<evidence type="ECO:0000313" key="7">
    <source>
        <dbReference type="EMBL" id="KAA6416310.1"/>
    </source>
</evidence>
<comment type="similarity">
    <text evidence="4">Belongs to the flavin monoamine oxidase family.</text>
</comment>
<evidence type="ECO:0000256" key="2">
    <source>
        <dbReference type="ARBA" id="ARBA00023002"/>
    </source>
</evidence>
<dbReference type="InterPro" id="IPR002937">
    <property type="entry name" value="Amino_oxidase"/>
</dbReference>
<feature type="chain" id="PRO_5024278252" description="Amine oxidase" evidence="5">
    <location>
        <begin position="21"/>
        <end position="544"/>
    </location>
</feature>
<evidence type="ECO:0000256" key="3">
    <source>
        <dbReference type="PIRSR" id="PIRSR601613-1"/>
    </source>
</evidence>
<keyword evidence="5" id="KW-0732">Signal</keyword>
<feature type="binding site" evidence="3">
    <location>
        <position position="43"/>
    </location>
    <ligand>
        <name>FAD</name>
        <dbReference type="ChEBI" id="CHEBI:57692"/>
    </ligand>
</feature>
<evidence type="ECO:0000256" key="4">
    <source>
        <dbReference type="RuleBase" id="RU362067"/>
    </source>
</evidence>
<proteinExistence type="inferred from homology"/>
<organism evidence="7 8">
    <name type="scientific">Lasallia pustulata</name>
    <dbReference type="NCBI Taxonomy" id="136370"/>
    <lineage>
        <taxon>Eukaryota</taxon>
        <taxon>Fungi</taxon>
        <taxon>Dikarya</taxon>
        <taxon>Ascomycota</taxon>
        <taxon>Pezizomycotina</taxon>
        <taxon>Lecanoromycetes</taxon>
        <taxon>OSLEUM clade</taxon>
        <taxon>Umbilicariomycetidae</taxon>
        <taxon>Umbilicariales</taxon>
        <taxon>Umbilicariaceae</taxon>
        <taxon>Lasallia</taxon>
    </lineage>
</organism>
<dbReference type="PANTHER" id="PTHR10742:SF313">
    <property type="entry name" value="AMINE OXIDASE"/>
    <property type="match status" value="1"/>
</dbReference>
<reference evidence="7 8" key="1">
    <citation type="submission" date="2019-09" db="EMBL/GenBank/DDBJ databases">
        <title>The hologenome of the rock-dwelling lichen Lasallia pustulata.</title>
        <authorList>
            <person name="Greshake Tzovaras B."/>
            <person name="Segers F."/>
            <person name="Bicker A."/>
            <person name="Dal Grande F."/>
            <person name="Otte J."/>
            <person name="Hankeln T."/>
            <person name="Schmitt I."/>
            <person name="Ebersberger I."/>
        </authorList>
    </citation>
    <scope>NUCLEOTIDE SEQUENCE [LARGE SCALE GENOMIC DNA]</scope>
    <source>
        <strain evidence="7">A1-1</strain>
    </source>
</reference>
<dbReference type="SUPFAM" id="SSF51905">
    <property type="entry name" value="FAD/NAD(P)-binding domain"/>
    <property type="match status" value="1"/>
</dbReference>
<dbReference type="GO" id="GO:0006598">
    <property type="term" value="P:polyamine catabolic process"/>
    <property type="evidence" value="ECO:0007669"/>
    <property type="project" value="TreeGrafter"/>
</dbReference>
<dbReference type="OrthoDB" id="7777654at2759"/>
<evidence type="ECO:0000259" key="6">
    <source>
        <dbReference type="Pfam" id="PF01593"/>
    </source>
</evidence>
<dbReference type="PANTHER" id="PTHR10742">
    <property type="entry name" value="FLAVIN MONOAMINE OXIDASE"/>
    <property type="match status" value="1"/>
</dbReference>
<dbReference type="Gene3D" id="3.50.50.60">
    <property type="entry name" value="FAD/NAD(P)-binding domain"/>
    <property type="match status" value="1"/>
</dbReference>
<dbReference type="AlphaFoldDB" id="A0A5M8Q4H1"/>
<comment type="cofactor">
    <cofactor evidence="1 4">
        <name>FAD</name>
        <dbReference type="ChEBI" id="CHEBI:57692"/>
    </cofactor>
</comment>
<feature type="signal peptide" evidence="5">
    <location>
        <begin position="1"/>
        <end position="20"/>
    </location>
</feature>
<evidence type="ECO:0000256" key="1">
    <source>
        <dbReference type="ARBA" id="ARBA00001974"/>
    </source>
</evidence>
<dbReference type="InterPro" id="IPR001613">
    <property type="entry name" value="Flavin_amine_oxidase"/>
</dbReference>
<evidence type="ECO:0000256" key="5">
    <source>
        <dbReference type="SAM" id="SignalP"/>
    </source>
</evidence>
<dbReference type="GO" id="GO:0016491">
    <property type="term" value="F:oxidoreductase activity"/>
    <property type="evidence" value="ECO:0007669"/>
    <property type="project" value="UniProtKB-KW"/>
</dbReference>
<gene>
    <name evidence="7" type="ORF">FRX48_01030</name>
</gene>
<sequence>MQLVGLVAFLAYAGVQLTRASPFYRRNATCQQTRVVILGAGTTGITAAQTLTNHSMTDFLIVEYRDRIGGRVAHTTFGAQADGTPYTIELGANWVQGLVSPGGPENPIWTLAQKYNLTNTYSNYSSIETFNATGASDFADLFGVYEDAYSILEQDAGYIISNNLQDRSARSGLSLAGWKPRTDMEAQAVEWWEFDWEYSFTPEQSSEEWTIVNYNTTFYQFSEDNNYVLDQRGYSAFIQGVASTFLTANDSRLRLNTIVTNVSYADTGVTIYNEDGSCIDADYAICTFSLGVLQSDAVTFAPEFPYWKQEGIETFSMGTYTKVFLQFPPDQVFWNTSTQYFLYADPIERGYFPIWQSLDGPGFLPGSGIIFVTVTQEQSYRVEAQSDEQTKEQVLNVLRNMFGAANVPEPIAFMYPRWTLEPWAYGSYSNWPPGTTLEMHQNLRANVGRLYFAGEATSTEYYGFLQAAYFEGQFVANLIAGCLSKANCTGGGEVHYEELFGTTNTSQLDLANGWTLVWWGPKNWRLYLRLFVETITIYVRLLSR</sequence>